<dbReference type="RefSeq" id="XP_003847654.1">
    <property type="nucleotide sequence ID" value="XM_003847606.1"/>
</dbReference>
<dbReference type="Proteomes" id="UP000008062">
    <property type="component" value="Chromosome 13"/>
</dbReference>
<dbReference type="AlphaFoldDB" id="F9XQF0"/>
<dbReference type="HOGENOM" id="CLU_2544361_0_0_1"/>
<reference evidence="2 3" key="1">
    <citation type="journal article" date="2011" name="PLoS Genet.">
        <title>Finished genome of the fungal wheat pathogen Mycosphaerella graminicola reveals dispensome structure, chromosome plasticity, and stealth pathogenesis.</title>
        <authorList>
            <person name="Goodwin S.B."/>
            <person name="Ben M'barek S."/>
            <person name="Dhillon B."/>
            <person name="Wittenberg A.H.J."/>
            <person name="Crane C.F."/>
            <person name="Hane J.K."/>
            <person name="Foster A.J."/>
            <person name="Van der Lee T.A.J."/>
            <person name="Grimwood J."/>
            <person name="Aerts A."/>
            <person name="Antoniw J."/>
            <person name="Bailey A."/>
            <person name="Bluhm B."/>
            <person name="Bowler J."/>
            <person name="Bristow J."/>
            <person name="van der Burgt A."/>
            <person name="Canto-Canche B."/>
            <person name="Churchill A.C.L."/>
            <person name="Conde-Ferraez L."/>
            <person name="Cools H.J."/>
            <person name="Coutinho P.M."/>
            <person name="Csukai M."/>
            <person name="Dehal P."/>
            <person name="De Wit P."/>
            <person name="Donzelli B."/>
            <person name="van de Geest H.C."/>
            <person name="van Ham R.C.H.J."/>
            <person name="Hammond-Kosack K.E."/>
            <person name="Henrissat B."/>
            <person name="Kilian A."/>
            <person name="Kobayashi A.K."/>
            <person name="Koopmann E."/>
            <person name="Kourmpetis Y."/>
            <person name="Kuzniar A."/>
            <person name="Lindquist E."/>
            <person name="Lombard V."/>
            <person name="Maliepaard C."/>
            <person name="Martins N."/>
            <person name="Mehrabi R."/>
            <person name="Nap J.P.H."/>
            <person name="Ponomarenko A."/>
            <person name="Rudd J.J."/>
            <person name="Salamov A."/>
            <person name="Schmutz J."/>
            <person name="Schouten H.J."/>
            <person name="Shapiro H."/>
            <person name="Stergiopoulos I."/>
            <person name="Torriani S.F.F."/>
            <person name="Tu H."/>
            <person name="de Vries R.P."/>
            <person name="Waalwijk C."/>
            <person name="Ware S.B."/>
            <person name="Wiebenga A."/>
            <person name="Zwiers L.-H."/>
            <person name="Oliver R.P."/>
            <person name="Grigoriev I.V."/>
            <person name="Kema G.H.J."/>
        </authorList>
    </citation>
    <scope>NUCLEOTIDE SEQUENCE [LARGE SCALE GENOMIC DNA]</scope>
    <source>
        <strain evidence="3">CBS 115943 / IPO323</strain>
    </source>
</reference>
<dbReference type="EMBL" id="CM001208">
    <property type="protein sequence ID" value="EGP82630.1"/>
    <property type="molecule type" value="Genomic_DNA"/>
</dbReference>
<keyword evidence="3" id="KW-1185">Reference proteome</keyword>
<feature type="compositionally biased region" description="Basic and acidic residues" evidence="1">
    <location>
        <begin position="20"/>
        <end position="29"/>
    </location>
</feature>
<dbReference type="KEGG" id="ztr:MYCGRDRAFT_106562"/>
<feature type="region of interest" description="Disordered" evidence="1">
    <location>
        <begin position="1"/>
        <end position="32"/>
    </location>
</feature>
<gene>
    <name evidence="2" type="ORF">MYCGRDRAFT_106562</name>
</gene>
<organism evidence="2 3">
    <name type="scientific">Zymoseptoria tritici (strain CBS 115943 / IPO323)</name>
    <name type="common">Speckled leaf blotch fungus</name>
    <name type="synonym">Septoria tritici</name>
    <dbReference type="NCBI Taxonomy" id="336722"/>
    <lineage>
        <taxon>Eukaryota</taxon>
        <taxon>Fungi</taxon>
        <taxon>Dikarya</taxon>
        <taxon>Ascomycota</taxon>
        <taxon>Pezizomycotina</taxon>
        <taxon>Dothideomycetes</taxon>
        <taxon>Dothideomycetidae</taxon>
        <taxon>Mycosphaerellales</taxon>
        <taxon>Mycosphaerellaceae</taxon>
        <taxon>Zymoseptoria</taxon>
    </lineage>
</organism>
<accession>F9XQF0</accession>
<evidence type="ECO:0000313" key="2">
    <source>
        <dbReference type="EMBL" id="EGP82630.1"/>
    </source>
</evidence>
<dbReference type="InParanoid" id="F9XQF0"/>
<evidence type="ECO:0000313" key="3">
    <source>
        <dbReference type="Proteomes" id="UP000008062"/>
    </source>
</evidence>
<dbReference type="GeneID" id="13401057"/>
<evidence type="ECO:0000256" key="1">
    <source>
        <dbReference type="SAM" id="MobiDB-lite"/>
    </source>
</evidence>
<proteinExistence type="predicted"/>
<name>F9XQF0_ZYMTI</name>
<sequence length="83" mass="9765">MRTFGAIRNQRSSRRSLIRRNREESRDLYHSPTSHQQVLTRPLFDALVSLVLTPSLPYHVPFSDRLCSHTTARTRQFLDHDCD</sequence>
<protein>
    <submittedName>
        <fullName evidence="2">Uncharacterized protein</fullName>
    </submittedName>
</protein>